<keyword evidence="6" id="KW-1185">Reference proteome</keyword>
<dbReference type="PANTHER" id="PTHR30363:SF44">
    <property type="entry name" value="AGA OPERON TRANSCRIPTIONAL REPRESSOR-RELATED"/>
    <property type="match status" value="1"/>
</dbReference>
<dbReference type="Proteomes" id="UP000275256">
    <property type="component" value="Unassembled WGS sequence"/>
</dbReference>
<evidence type="ECO:0000313" key="5">
    <source>
        <dbReference type="EMBL" id="RMB59046.1"/>
    </source>
</evidence>
<dbReference type="InterPro" id="IPR014036">
    <property type="entry name" value="DeoR-like_C"/>
</dbReference>
<dbReference type="PANTHER" id="PTHR30363">
    <property type="entry name" value="HTH-TYPE TRANSCRIPTIONAL REGULATOR SRLR-RELATED"/>
    <property type="match status" value="1"/>
</dbReference>
<dbReference type="Pfam" id="PF00455">
    <property type="entry name" value="DeoRC"/>
    <property type="match status" value="1"/>
</dbReference>
<dbReference type="SMART" id="SM00420">
    <property type="entry name" value="HTH_DEOR"/>
    <property type="match status" value="1"/>
</dbReference>
<accession>A0A3M0GP38</accession>
<evidence type="ECO:0000256" key="2">
    <source>
        <dbReference type="ARBA" id="ARBA00023163"/>
    </source>
</evidence>
<dbReference type="PROSITE" id="PS51000">
    <property type="entry name" value="HTH_DEOR_2"/>
    <property type="match status" value="1"/>
</dbReference>
<dbReference type="AlphaFoldDB" id="A0A3M0GP38"/>
<evidence type="ECO:0000313" key="6">
    <source>
        <dbReference type="Proteomes" id="UP000275256"/>
    </source>
</evidence>
<reference evidence="5 6" key="1">
    <citation type="submission" date="2018-10" db="EMBL/GenBank/DDBJ databases">
        <title>Tessaracoccus antarcticuss sp. nov., isolated from sediment.</title>
        <authorList>
            <person name="Zhou L.Y."/>
            <person name="Du Z.J."/>
        </authorList>
    </citation>
    <scope>NUCLEOTIDE SEQUENCE [LARGE SCALE GENOMIC DNA]</scope>
    <source>
        <strain evidence="5 6">JDX10</strain>
    </source>
</reference>
<dbReference type="EMBL" id="REFW01000003">
    <property type="protein sequence ID" value="RMB59046.1"/>
    <property type="molecule type" value="Genomic_DNA"/>
</dbReference>
<feature type="compositionally biased region" description="Basic and acidic residues" evidence="3">
    <location>
        <begin position="55"/>
        <end position="66"/>
    </location>
</feature>
<proteinExistence type="predicted"/>
<keyword evidence="2" id="KW-0804">Transcription</keyword>
<dbReference type="RefSeq" id="WP_121902168.1">
    <property type="nucleotide sequence ID" value="NZ_REFW01000003.1"/>
</dbReference>
<evidence type="ECO:0000256" key="1">
    <source>
        <dbReference type="ARBA" id="ARBA00023015"/>
    </source>
</evidence>
<dbReference type="SUPFAM" id="SSF100950">
    <property type="entry name" value="NagB/RpiA/CoA transferase-like"/>
    <property type="match status" value="1"/>
</dbReference>
<sequence length="254" mass="26444">MVALLALLNDRGQLPLSFLATELNASEATIRRDVAVLASQGLLDRTHGGARPAKGRHELPERLRGSRNPDAKTRIAIAAARMIPEGKHAIGLTGGTTAASVLRALAHRDDLTIITNSLTIGMEAAAQGQARVLIAGGVLRSNSLELVGSLAEATLRLVNVGTAIVGADGISSVGGLTTHDDIEARTNHTMIERAQRVICVADSSKIGHVTLSKMGDLSEIDVLITDAGAPADEIARIREAGVEVHVLPTVPEGP</sequence>
<evidence type="ECO:0000256" key="3">
    <source>
        <dbReference type="SAM" id="MobiDB-lite"/>
    </source>
</evidence>
<name>A0A3M0GP38_9ACTN</name>
<dbReference type="GO" id="GO:0003700">
    <property type="term" value="F:DNA-binding transcription factor activity"/>
    <property type="evidence" value="ECO:0007669"/>
    <property type="project" value="InterPro"/>
</dbReference>
<dbReference type="Pfam" id="PF08220">
    <property type="entry name" value="HTH_DeoR"/>
    <property type="match status" value="1"/>
</dbReference>
<dbReference type="InterPro" id="IPR037171">
    <property type="entry name" value="NagB/RpiA_transferase-like"/>
</dbReference>
<protein>
    <submittedName>
        <fullName evidence="5">DeoR/GlpR transcriptional regulator</fullName>
    </submittedName>
</protein>
<gene>
    <name evidence="5" type="ORF">EAX62_12545</name>
</gene>
<dbReference type="SUPFAM" id="SSF46785">
    <property type="entry name" value="Winged helix' DNA-binding domain"/>
    <property type="match status" value="1"/>
</dbReference>
<dbReference type="Gene3D" id="3.40.50.1360">
    <property type="match status" value="1"/>
</dbReference>
<keyword evidence="1" id="KW-0805">Transcription regulation</keyword>
<feature type="region of interest" description="Disordered" evidence="3">
    <location>
        <begin position="46"/>
        <end position="66"/>
    </location>
</feature>
<dbReference type="InterPro" id="IPR050313">
    <property type="entry name" value="Carb_Metab_HTH_regulators"/>
</dbReference>
<dbReference type="InterPro" id="IPR036390">
    <property type="entry name" value="WH_DNA-bd_sf"/>
</dbReference>
<feature type="domain" description="HTH deoR-type" evidence="4">
    <location>
        <begin position="1"/>
        <end position="52"/>
    </location>
</feature>
<comment type="caution">
    <text evidence="5">The sequence shown here is derived from an EMBL/GenBank/DDBJ whole genome shotgun (WGS) entry which is preliminary data.</text>
</comment>
<organism evidence="5 6">
    <name type="scientific">Tessaracoccus antarcticus</name>
    <dbReference type="NCBI Taxonomy" id="2479848"/>
    <lineage>
        <taxon>Bacteria</taxon>
        <taxon>Bacillati</taxon>
        <taxon>Actinomycetota</taxon>
        <taxon>Actinomycetes</taxon>
        <taxon>Propionibacteriales</taxon>
        <taxon>Propionibacteriaceae</taxon>
        <taxon>Tessaracoccus</taxon>
    </lineage>
</organism>
<dbReference type="InterPro" id="IPR001034">
    <property type="entry name" value="DeoR_HTH"/>
</dbReference>
<dbReference type="PRINTS" id="PR00037">
    <property type="entry name" value="HTHLACR"/>
</dbReference>
<dbReference type="SMART" id="SM01134">
    <property type="entry name" value="DeoRC"/>
    <property type="match status" value="1"/>
</dbReference>
<dbReference type="OrthoDB" id="7688673at2"/>
<evidence type="ECO:0000259" key="4">
    <source>
        <dbReference type="PROSITE" id="PS51000"/>
    </source>
</evidence>